<name>A0A1Y2D0P2_9FUNG</name>
<comment type="caution">
    <text evidence="2">The sequence shown here is derived from an EMBL/GenBank/DDBJ whole genome shotgun (WGS) entry which is preliminary data.</text>
</comment>
<feature type="compositionally biased region" description="Basic and acidic residues" evidence="1">
    <location>
        <begin position="163"/>
        <end position="179"/>
    </location>
</feature>
<reference evidence="2 3" key="1">
    <citation type="submission" date="2016-07" db="EMBL/GenBank/DDBJ databases">
        <title>Pervasive Adenine N6-methylation of Active Genes in Fungi.</title>
        <authorList>
            <consortium name="DOE Joint Genome Institute"/>
            <person name="Mondo S.J."/>
            <person name="Dannebaum R.O."/>
            <person name="Kuo R.C."/>
            <person name="Labutti K."/>
            <person name="Haridas S."/>
            <person name="Kuo A."/>
            <person name="Salamov A."/>
            <person name="Ahrendt S.R."/>
            <person name="Lipzen A."/>
            <person name="Sullivan W."/>
            <person name="Andreopoulos W.B."/>
            <person name="Clum A."/>
            <person name="Lindquist E."/>
            <person name="Daum C."/>
            <person name="Ramamoorthy G.K."/>
            <person name="Gryganskyi A."/>
            <person name="Culley D."/>
            <person name="Magnuson J.K."/>
            <person name="James T.Y."/>
            <person name="O'Malley M.A."/>
            <person name="Stajich J.E."/>
            <person name="Spatafora J.W."/>
            <person name="Visel A."/>
            <person name="Grigoriev I.V."/>
        </authorList>
    </citation>
    <scope>NUCLEOTIDE SEQUENCE [LARGE SCALE GENOMIC DNA]</scope>
    <source>
        <strain evidence="2 3">JEL800</strain>
    </source>
</reference>
<organism evidence="2 3">
    <name type="scientific">Rhizoclosmatium globosum</name>
    <dbReference type="NCBI Taxonomy" id="329046"/>
    <lineage>
        <taxon>Eukaryota</taxon>
        <taxon>Fungi</taxon>
        <taxon>Fungi incertae sedis</taxon>
        <taxon>Chytridiomycota</taxon>
        <taxon>Chytridiomycota incertae sedis</taxon>
        <taxon>Chytridiomycetes</taxon>
        <taxon>Chytridiales</taxon>
        <taxon>Chytriomycetaceae</taxon>
        <taxon>Rhizoclosmatium</taxon>
    </lineage>
</organism>
<feature type="region of interest" description="Disordered" evidence="1">
    <location>
        <begin position="1"/>
        <end position="295"/>
    </location>
</feature>
<protein>
    <submittedName>
        <fullName evidence="2">Uncharacterized protein</fullName>
    </submittedName>
</protein>
<feature type="compositionally biased region" description="Low complexity" evidence="1">
    <location>
        <begin position="357"/>
        <end position="372"/>
    </location>
</feature>
<dbReference type="Proteomes" id="UP000193642">
    <property type="component" value="Unassembled WGS sequence"/>
</dbReference>
<gene>
    <name evidence="2" type="ORF">BCR33DRAFT_180051</name>
</gene>
<dbReference type="AlphaFoldDB" id="A0A1Y2D0P2"/>
<feature type="compositionally biased region" description="Pro residues" evidence="1">
    <location>
        <begin position="268"/>
        <end position="281"/>
    </location>
</feature>
<sequence length="372" mass="39717">MKNEPEWTQPPTVVRTPSAGAIRRPPTQLPANPQDPPEPPRRPPSLPVAARPPTIDNAALAAYPGPVPDSVQVNLRDSVQAAPGPRPPTLQRDNSLGSLGRPHSIQSRDSVSTSSVSQQFQSQQYPGQRSPTDSTGNQAVPQNPVVLEAPKKRGFLSAIFGGKDGKEKRASSTDGKGDVDGGVPSMQRTVSTDPSEASFSTDVDSVDLSRGRSQIQRQREVRARKSLPVPARSDDVPSSPITIPPPPTDDSSSNATPDGDLRPANVVQPPPESPLPPPPPPKDPERQEEPIDSEFIFDYYQAGVLAARENLSTANTESGLALEPYDPTSITEPVTTTTNPTPINQTPPQTPTPLPKPLALAPLQPQQQHHTT</sequence>
<feature type="compositionally biased region" description="Polar residues" evidence="1">
    <location>
        <begin position="131"/>
        <end position="141"/>
    </location>
</feature>
<evidence type="ECO:0000313" key="2">
    <source>
        <dbReference type="EMBL" id="ORY52848.1"/>
    </source>
</evidence>
<feature type="compositionally biased region" description="Low complexity" evidence="1">
    <location>
        <begin position="327"/>
        <end position="347"/>
    </location>
</feature>
<feature type="compositionally biased region" description="Pro residues" evidence="1">
    <location>
        <begin position="33"/>
        <end position="46"/>
    </location>
</feature>
<proteinExistence type="predicted"/>
<evidence type="ECO:0000313" key="3">
    <source>
        <dbReference type="Proteomes" id="UP000193642"/>
    </source>
</evidence>
<feature type="region of interest" description="Disordered" evidence="1">
    <location>
        <begin position="318"/>
        <end position="372"/>
    </location>
</feature>
<feature type="compositionally biased region" description="Polar residues" evidence="1">
    <location>
        <begin position="186"/>
        <end position="203"/>
    </location>
</feature>
<keyword evidence="3" id="KW-1185">Reference proteome</keyword>
<accession>A0A1Y2D0P2</accession>
<dbReference type="EMBL" id="MCGO01000002">
    <property type="protein sequence ID" value="ORY52848.1"/>
    <property type="molecule type" value="Genomic_DNA"/>
</dbReference>
<evidence type="ECO:0000256" key="1">
    <source>
        <dbReference type="SAM" id="MobiDB-lite"/>
    </source>
</evidence>
<feature type="compositionally biased region" description="Low complexity" evidence="1">
    <location>
        <begin position="104"/>
        <end position="130"/>
    </location>
</feature>